<comment type="function">
    <text evidence="5">Responsible for synthesis of pseudouridine from uracil-55 in the psi GC loop of transfer RNAs.</text>
</comment>
<dbReference type="RefSeq" id="WP_187973749.1">
    <property type="nucleotide sequence ID" value="NZ_CP046884.1"/>
</dbReference>
<sequence>MPVANSGLVVVDKPAGMTSHHVVSRLRRIYRTRKIGHAGTLDPMATGVLVAGVNRGTKFLAHLGAAEKSYHARVRLGVSTSTEDAEGEIITTASSEALSALTDHDILETLTKFRGDIQQRPSAVSAIKINGKRAYQRVRDGEDVELPSRPITIFDLHADNFNREHGVIDCDLQVHCSSGTYIRALARDIGDALGVGGHLIALRRTAVGVFSLADASTLEELESAEHPPLVSLDEALPRCYPPLAVDTEQARKLSLGQRLSPRGLSGIHSAIDPQGHAVALVQETAESLRTVFVARPATL</sequence>
<dbReference type="KEGG" id="cpoy:GP475_07145"/>
<dbReference type="CDD" id="cd02573">
    <property type="entry name" value="PseudoU_synth_EcTruB"/>
    <property type="match status" value="1"/>
</dbReference>
<dbReference type="Proteomes" id="UP000516320">
    <property type="component" value="Chromosome"/>
</dbReference>
<dbReference type="EC" id="5.4.99.25" evidence="5"/>
<dbReference type="Pfam" id="PF01509">
    <property type="entry name" value="TruB_N"/>
    <property type="match status" value="1"/>
</dbReference>
<dbReference type="SUPFAM" id="SSF88697">
    <property type="entry name" value="PUA domain-like"/>
    <property type="match status" value="1"/>
</dbReference>
<dbReference type="AlphaFoldDB" id="A0A7H0SPF9"/>
<evidence type="ECO:0000256" key="2">
    <source>
        <dbReference type="ARBA" id="ARBA00005642"/>
    </source>
</evidence>
<evidence type="ECO:0000256" key="3">
    <source>
        <dbReference type="ARBA" id="ARBA00022694"/>
    </source>
</evidence>
<keyword evidence="3 5" id="KW-0819">tRNA processing</keyword>
<dbReference type="FunFam" id="3.30.2350.10:FF:000011">
    <property type="entry name" value="tRNA pseudouridine synthase B"/>
    <property type="match status" value="1"/>
</dbReference>
<protein>
    <recommendedName>
        <fullName evidence="5">tRNA pseudouridine synthase B</fullName>
        <ecNumber evidence="5">5.4.99.25</ecNumber>
    </recommendedName>
    <alternativeName>
        <fullName evidence="5">tRNA pseudouridine(55) synthase</fullName>
        <shortName evidence="5">Psi55 synthase</shortName>
    </alternativeName>
    <alternativeName>
        <fullName evidence="5">tRNA pseudouridylate synthase</fullName>
    </alternativeName>
    <alternativeName>
        <fullName evidence="5">tRNA-uridine isomerase</fullName>
    </alternativeName>
</protein>
<accession>A0A7H0SPF9</accession>
<proteinExistence type="inferred from homology"/>
<gene>
    <name evidence="5 9" type="primary">truB</name>
    <name evidence="9" type="ORF">GP475_07145</name>
</gene>
<keyword evidence="4 5" id="KW-0413">Isomerase</keyword>
<dbReference type="SUPFAM" id="SSF55120">
    <property type="entry name" value="Pseudouridine synthase"/>
    <property type="match status" value="1"/>
</dbReference>
<evidence type="ECO:0000259" key="6">
    <source>
        <dbReference type="Pfam" id="PF01509"/>
    </source>
</evidence>
<evidence type="ECO:0000256" key="1">
    <source>
        <dbReference type="ARBA" id="ARBA00000385"/>
    </source>
</evidence>
<dbReference type="InterPro" id="IPR036974">
    <property type="entry name" value="PUA_sf"/>
</dbReference>
<dbReference type="GO" id="GO:0003723">
    <property type="term" value="F:RNA binding"/>
    <property type="evidence" value="ECO:0007669"/>
    <property type="project" value="InterPro"/>
</dbReference>
<dbReference type="EMBL" id="CP046884">
    <property type="protein sequence ID" value="QNQ90434.1"/>
    <property type="molecule type" value="Genomic_DNA"/>
</dbReference>
<dbReference type="Pfam" id="PF09142">
    <property type="entry name" value="TruB_C"/>
    <property type="match status" value="1"/>
</dbReference>
<dbReference type="GO" id="GO:1990481">
    <property type="term" value="P:mRNA pseudouridine synthesis"/>
    <property type="evidence" value="ECO:0007669"/>
    <property type="project" value="TreeGrafter"/>
</dbReference>
<dbReference type="PANTHER" id="PTHR13767:SF2">
    <property type="entry name" value="PSEUDOURIDYLATE SYNTHASE TRUB1"/>
    <property type="match status" value="1"/>
</dbReference>
<dbReference type="InterPro" id="IPR015225">
    <property type="entry name" value="tRNA_psdUridine_synth_fam2_C"/>
</dbReference>
<dbReference type="PANTHER" id="PTHR13767">
    <property type="entry name" value="TRNA-PSEUDOURIDINE SYNTHASE"/>
    <property type="match status" value="1"/>
</dbReference>
<feature type="domain" description="tRNA pseudouridylate synthase B C-terminal" evidence="8">
    <location>
        <begin position="183"/>
        <end position="225"/>
    </location>
</feature>
<dbReference type="InterPro" id="IPR002501">
    <property type="entry name" value="PsdUridine_synth_N"/>
</dbReference>
<dbReference type="InterPro" id="IPR032819">
    <property type="entry name" value="TruB_C"/>
</dbReference>
<feature type="domain" description="Pseudouridine synthase II N-terminal" evidence="6">
    <location>
        <begin position="27"/>
        <end position="182"/>
    </location>
</feature>
<comment type="catalytic activity">
    <reaction evidence="1 5">
        <text>uridine(55) in tRNA = pseudouridine(55) in tRNA</text>
        <dbReference type="Rhea" id="RHEA:42532"/>
        <dbReference type="Rhea" id="RHEA-COMP:10101"/>
        <dbReference type="Rhea" id="RHEA-COMP:10102"/>
        <dbReference type="ChEBI" id="CHEBI:65314"/>
        <dbReference type="ChEBI" id="CHEBI:65315"/>
        <dbReference type="EC" id="5.4.99.25"/>
    </reaction>
</comment>
<evidence type="ECO:0000259" key="7">
    <source>
        <dbReference type="Pfam" id="PF09142"/>
    </source>
</evidence>
<dbReference type="InterPro" id="IPR020103">
    <property type="entry name" value="PsdUridine_synth_cat_dom_sf"/>
</dbReference>
<evidence type="ECO:0000259" key="8">
    <source>
        <dbReference type="Pfam" id="PF16198"/>
    </source>
</evidence>
<dbReference type="InterPro" id="IPR015947">
    <property type="entry name" value="PUA-like_sf"/>
</dbReference>
<evidence type="ECO:0000256" key="4">
    <source>
        <dbReference type="ARBA" id="ARBA00023235"/>
    </source>
</evidence>
<dbReference type="HAMAP" id="MF_01080">
    <property type="entry name" value="TruB_bact"/>
    <property type="match status" value="1"/>
</dbReference>
<organism evidence="9 10">
    <name type="scientific">Corynebacterium poyangense</name>
    <dbReference type="NCBI Taxonomy" id="2684405"/>
    <lineage>
        <taxon>Bacteria</taxon>
        <taxon>Bacillati</taxon>
        <taxon>Actinomycetota</taxon>
        <taxon>Actinomycetes</taxon>
        <taxon>Mycobacteriales</taxon>
        <taxon>Corynebacteriaceae</taxon>
        <taxon>Corynebacterium</taxon>
    </lineage>
</organism>
<dbReference type="GO" id="GO:0031119">
    <property type="term" value="P:tRNA pseudouridine synthesis"/>
    <property type="evidence" value="ECO:0007669"/>
    <property type="project" value="UniProtKB-UniRule"/>
</dbReference>
<evidence type="ECO:0000313" key="9">
    <source>
        <dbReference type="EMBL" id="QNQ90434.1"/>
    </source>
</evidence>
<keyword evidence="10" id="KW-1185">Reference proteome</keyword>
<evidence type="ECO:0000313" key="10">
    <source>
        <dbReference type="Proteomes" id="UP000516320"/>
    </source>
</evidence>
<dbReference type="Gene3D" id="2.30.130.10">
    <property type="entry name" value="PUA domain"/>
    <property type="match status" value="1"/>
</dbReference>
<dbReference type="Pfam" id="PF16198">
    <property type="entry name" value="TruB_C_2"/>
    <property type="match status" value="1"/>
</dbReference>
<feature type="active site" description="Nucleophile" evidence="5">
    <location>
        <position position="42"/>
    </location>
</feature>
<feature type="domain" description="tRNA pseudouridine synthase II TruB subfamily 2 C-terminal" evidence="7">
    <location>
        <begin position="240"/>
        <end position="295"/>
    </location>
</feature>
<dbReference type="GO" id="GO:0160148">
    <property type="term" value="F:tRNA pseudouridine(55) synthase activity"/>
    <property type="evidence" value="ECO:0007669"/>
    <property type="project" value="UniProtKB-EC"/>
</dbReference>
<evidence type="ECO:0000256" key="5">
    <source>
        <dbReference type="HAMAP-Rule" id="MF_01080"/>
    </source>
</evidence>
<name>A0A7H0SPF9_9CORY</name>
<dbReference type="InterPro" id="IPR014780">
    <property type="entry name" value="tRNA_psdUridine_synth_TruB"/>
</dbReference>
<reference evidence="9 10" key="1">
    <citation type="submission" date="2019-12" db="EMBL/GenBank/DDBJ databases">
        <title>Corynebacterium sp. nov., isolated from feces of the Anser Albifrons in China.</title>
        <authorList>
            <person name="Liu Q."/>
        </authorList>
    </citation>
    <scope>NUCLEOTIDE SEQUENCE [LARGE SCALE GENOMIC DNA]</scope>
    <source>
        <strain evidence="9 10">4H37-19</strain>
    </source>
</reference>
<comment type="similarity">
    <text evidence="2 5">Belongs to the pseudouridine synthase TruB family. Type 1 subfamily.</text>
</comment>
<dbReference type="Gene3D" id="3.30.2350.10">
    <property type="entry name" value="Pseudouridine synthase"/>
    <property type="match status" value="1"/>
</dbReference>
<dbReference type="NCBIfam" id="TIGR00431">
    <property type="entry name" value="TruB"/>
    <property type="match status" value="1"/>
</dbReference>